<evidence type="ECO:0000313" key="5">
    <source>
        <dbReference type="EMBL" id="SEN96831.1"/>
    </source>
</evidence>
<sequence length="334" mass="35559">MDALATLLDGPRARGAFLLRSILTPPWSLRIEDRAPVTLLFMVRDEGWIVPDDATPVHLRPCDVAVVRGPEPYTVADAPGTEPRIVIRPGQVSATPQGEELCEEMDLGVRTWGDRAEPGPPPVGADGSVDAAGPGGPGGSAVMISGTYQMDGEISRRLLTALPHVLVLPRDSWNSPLPGLLAEEIVRAAPGQDVVLDRLLDLLLIAVLREWFSRPEAGAPSWFAAQSDPVVGPALRLLHDDPAYPWTVAGLAARAGVSRAALGRRFTDLVGEPPMAYLTSWRLALAADLLREPDATIAAVARKVGYGSPFALSAAFKRVRGVSPQQHRDAVAAS</sequence>
<dbReference type="Pfam" id="PF12833">
    <property type="entry name" value="HTH_18"/>
    <property type="match status" value="1"/>
</dbReference>
<dbReference type="RefSeq" id="WP_069465146.1">
    <property type="nucleotide sequence ID" value="NZ_FODD01000014.1"/>
</dbReference>
<dbReference type="Proteomes" id="UP000181951">
    <property type="component" value="Unassembled WGS sequence"/>
</dbReference>
<protein>
    <submittedName>
        <fullName evidence="5">AraC-type DNA-binding protein</fullName>
    </submittedName>
</protein>
<dbReference type="PANTHER" id="PTHR46796">
    <property type="entry name" value="HTH-TYPE TRANSCRIPTIONAL ACTIVATOR RHAS-RELATED"/>
    <property type="match status" value="1"/>
</dbReference>
<dbReference type="OrthoDB" id="241790at2"/>
<dbReference type="InterPro" id="IPR050204">
    <property type="entry name" value="AraC_XylS_family_regulators"/>
</dbReference>
<organism evidence="5 6">
    <name type="scientific">Actinacidiphila rubida</name>
    <dbReference type="NCBI Taxonomy" id="310780"/>
    <lineage>
        <taxon>Bacteria</taxon>
        <taxon>Bacillati</taxon>
        <taxon>Actinomycetota</taxon>
        <taxon>Actinomycetes</taxon>
        <taxon>Kitasatosporales</taxon>
        <taxon>Streptomycetaceae</taxon>
        <taxon>Actinacidiphila</taxon>
    </lineage>
</organism>
<dbReference type="InterPro" id="IPR018062">
    <property type="entry name" value="HTH_AraC-typ_CS"/>
</dbReference>
<proteinExistence type="predicted"/>
<dbReference type="AlphaFoldDB" id="A0A1H8KVJ7"/>
<dbReference type="STRING" id="310780.SAMN05216267_101460"/>
<reference evidence="5 6" key="1">
    <citation type="submission" date="2016-10" db="EMBL/GenBank/DDBJ databases">
        <authorList>
            <person name="de Groot N.N."/>
        </authorList>
    </citation>
    <scope>NUCLEOTIDE SEQUENCE [LARGE SCALE GENOMIC DNA]</scope>
    <source>
        <strain evidence="5 6">CGMCC 4.2026</strain>
    </source>
</reference>
<evidence type="ECO:0000259" key="4">
    <source>
        <dbReference type="PROSITE" id="PS01124"/>
    </source>
</evidence>
<name>A0A1H8KVJ7_9ACTN</name>
<evidence type="ECO:0000256" key="1">
    <source>
        <dbReference type="ARBA" id="ARBA00023015"/>
    </source>
</evidence>
<keyword evidence="6" id="KW-1185">Reference proteome</keyword>
<dbReference type="PROSITE" id="PS01124">
    <property type="entry name" value="HTH_ARAC_FAMILY_2"/>
    <property type="match status" value="1"/>
</dbReference>
<dbReference type="GO" id="GO:0003700">
    <property type="term" value="F:DNA-binding transcription factor activity"/>
    <property type="evidence" value="ECO:0007669"/>
    <property type="project" value="InterPro"/>
</dbReference>
<dbReference type="InterPro" id="IPR018060">
    <property type="entry name" value="HTH_AraC"/>
</dbReference>
<dbReference type="InterPro" id="IPR032783">
    <property type="entry name" value="AraC_lig"/>
</dbReference>
<keyword evidence="3" id="KW-0804">Transcription</keyword>
<evidence type="ECO:0000313" key="6">
    <source>
        <dbReference type="Proteomes" id="UP000181951"/>
    </source>
</evidence>
<keyword evidence="2 5" id="KW-0238">DNA-binding</keyword>
<dbReference type="GO" id="GO:0043565">
    <property type="term" value="F:sequence-specific DNA binding"/>
    <property type="evidence" value="ECO:0007669"/>
    <property type="project" value="InterPro"/>
</dbReference>
<evidence type="ECO:0000256" key="2">
    <source>
        <dbReference type="ARBA" id="ARBA00023125"/>
    </source>
</evidence>
<dbReference type="Pfam" id="PF12852">
    <property type="entry name" value="Cupin_6"/>
    <property type="match status" value="1"/>
</dbReference>
<feature type="domain" description="HTH araC/xylS-type" evidence="4">
    <location>
        <begin position="232"/>
        <end position="330"/>
    </location>
</feature>
<dbReference type="EMBL" id="FODD01000014">
    <property type="protein sequence ID" value="SEN96831.1"/>
    <property type="molecule type" value="Genomic_DNA"/>
</dbReference>
<dbReference type="PANTHER" id="PTHR46796:SF13">
    <property type="entry name" value="HTH-TYPE TRANSCRIPTIONAL ACTIVATOR RHAS"/>
    <property type="match status" value="1"/>
</dbReference>
<accession>A0A1H8KVJ7</accession>
<dbReference type="InterPro" id="IPR009057">
    <property type="entry name" value="Homeodomain-like_sf"/>
</dbReference>
<evidence type="ECO:0000256" key="3">
    <source>
        <dbReference type="ARBA" id="ARBA00023163"/>
    </source>
</evidence>
<gene>
    <name evidence="5" type="ORF">SAMN05216267_101460</name>
</gene>
<dbReference type="Gene3D" id="1.10.10.60">
    <property type="entry name" value="Homeodomain-like"/>
    <property type="match status" value="2"/>
</dbReference>
<dbReference type="SMART" id="SM00342">
    <property type="entry name" value="HTH_ARAC"/>
    <property type="match status" value="1"/>
</dbReference>
<keyword evidence="1" id="KW-0805">Transcription regulation</keyword>
<dbReference type="PROSITE" id="PS00041">
    <property type="entry name" value="HTH_ARAC_FAMILY_1"/>
    <property type="match status" value="1"/>
</dbReference>
<dbReference type="SUPFAM" id="SSF46689">
    <property type="entry name" value="Homeodomain-like"/>
    <property type="match status" value="2"/>
</dbReference>